<dbReference type="Pfam" id="PF24756">
    <property type="entry name" value="THD_CWZF3-5-7"/>
    <property type="match status" value="1"/>
</dbReference>
<name>A0AAW2UEC1_SESRA</name>
<feature type="domain" description="CWZF3/5/7 THD" evidence="1">
    <location>
        <begin position="3"/>
        <end position="187"/>
    </location>
</feature>
<reference evidence="2" key="2">
    <citation type="journal article" date="2024" name="Plant">
        <title>Genomic evolution and insights into agronomic trait innovations of Sesamum species.</title>
        <authorList>
            <person name="Miao H."/>
            <person name="Wang L."/>
            <person name="Qu L."/>
            <person name="Liu H."/>
            <person name="Sun Y."/>
            <person name="Le M."/>
            <person name="Wang Q."/>
            <person name="Wei S."/>
            <person name="Zheng Y."/>
            <person name="Lin W."/>
            <person name="Duan Y."/>
            <person name="Cao H."/>
            <person name="Xiong S."/>
            <person name="Wang X."/>
            <person name="Wei L."/>
            <person name="Li C."/>
            <person name="Ma Q."/>
            <person name="Ju M."/>
            <person name="Zhao R."/>
            <person name="Li G."/>
            <person name="Mu C."/>
            <person name="Tian Q."/>
            <person name="Mei H."/>
            <person name="Zhang T."/>
            <person name="Gao T."/>
            <person name="Zhang H."/>
        </authorList>
    </citation>
    <scope>NUCLEOTIDE SEQUENCE</scope>
    <source>
        <strain evidence="2">G02</strain>
    </source>
</reference>
<dbReference type="PANTHER" id="PTHR46524:SF12">
    <property type="entry name" value="CW-TYPE DOMAIN-CONTAINING PROTEIN"/>
    <property type="match status" value="1"/>
</dbReference>
<evidence type="ECO:0000259" key="1">
    <source>
        <dbReference type="Pfam" id="PF24756"/>
    </source>
</evidence>
<accession>A0AAW2UEC1</accession>
<protein>
    <recommendedName>
        <fullName evidence="1">CWZF3/5/7 THD domain-containing protein</fullName>
    </recommendedName>
</protein>
<organism evidence="2">
    <name type="scientific">Sesamum radiatum</name>
    <name type="common">Black benniseed</name>
    <dbReference type="NCBI Taxonomy" id="300843"/>
    <lineage>
        <taxon>Eukaryota</taxon>
        <taxon>Viridiplantae</taxon>
        <taxon>Streptophyta</taxon>
        <taxon>Embryophyta</taxon>
        <taxon>Tracheophyta</taxon>
        <taxon>Spermatophyta</taxon>
        <taxon>Magnoliopsida</taxon>
        <taxon>eudicotyledons</taxon>
        <taxon>Gunneridae</taxon>
        <taxon>Pentapetalae</taxon>
        <taxon>asterids</taxon>
        <taxon>lamiids</taxon>
        <taxon>Lamiales</taxon>
        <taxon>Pedaliaceae</taxon>
        <taxon>Sesamum</taxon>
    </lineage>
</organism>
<dbReference type="EMBL" id="JACGWJ010000006">
    <property type="protein sequence ID" value="KAL0414707.1"/>
    <property type="molecule type" value="Genomic_DNA"/>
</dbReference>
<proteinExistence type="predicted"/>
<dbReference type="PANTHER" id="PTHR46524">
    <property type="entry name" value="CW-TYPE ZINC FINGER"/>
    <property type="match status" value="1"/>
</dbReference>
<comment type="caution">
    <text evidence="2">The sequence shown here is derived from an EMBL/GenBank/DDBJ whole genome shotgun (WGS) entry which is preliminary data.</text>
</comment>
<sequence length="189" mass="21059">MSPMQMYGTAAKLCKTCAYEYEKGHEMSAAALAYKCVEVAYLRVVYCKSSTTNRVWHDLQSSLQMVPQGESPSSSASDVDNLNNLAVADKATLSKGSGSHAGNHVIVPRNRPNFVRLLDFCYCIEYLCERPIELTKDVNSAMEAAKKSHHLFAAARVELEESENKEAIVSIKRVIDFSFQNVEELVKWG</sequence>
<dbReference type="InterPro" id="IPR056406">
    <property type="entry name" value="THD_CWZF3/5/7"/>
</dbReference>
<reference evidence="2" key="1">
    <citation type="submission" date="2020-06" db="EMBL/GenBank/DDBJ databases">
        <authorList>
            <person name="Li T."/>
            <person name="Hu X."/>
            <person name="Zhang T."/>
            <person name="Song X."/>
            <person name="Zhang H."/>
            <person name="Dai N."/>
            <person name="Sheng W."/>
            <person name="Hou X."/>
            <person name="Wei L."/>
        </authorList>
    </citation>
    <scope>NUCLEOTIDE SEQUENCE</scope>
    <source>
        <strain evidence="2">G02</strain>
        <tissue evidence="2">Leaf</tissue>
    </source>
</reference>
<dbReference type="InterPro" id="IPR055300">
    <property type="entry name" value="CWZF3/5/7"/>
</dbReference>
<evidence type="ECO:0000313" key="2">
    <source>
        <dbReference type="EMBL" id="KAL0414707.1"/>
    </source>
</evidence>
<dbReference type="AlphaFoldDB" id="A0AAW2UEC1"/>
<gene>
    <name evidence="2" type="ORF">Sradi_1672400</name>
</gene>